<evidence type="ECO:0000313" key="1">
    <source>
        <dbReference type="EMBL" id="GAG34367.1"/>
    </source>
</evidence>
<sequence>MSTLTYDFNDMTLTLYEPLARHEVKREALNAKILGAWSKENDKPGEEVGDNWSLLYQFVTLFSGVAHVENAAPYMPPIPLPEKPAELLKACGNFWLAAPRSFLLAHRDALADAEALP</sequence>
<reference evidence="1" key="1">
    <citation type="journal article" date="2014" name="Front. Microbiol.">
        <title>High frequency of phylogenetically diverse reductive dehalogenase-homologous genes in deep subseafloor sedimentary metagenomes.</title>
        <authorList>
            <person name="Kawai M."/>
            <person name="Futagami T."/>
            <person name="Toyoda A."/>
            <person name="Takaki Y."/>
            <person name="Nishi S."/>
            <person name="Hori S."/>
            <person name="Arai W."/>
            <person name="Tsubouchi T."/>
            <person name="Morono Y."/>
            <person name="Uchiyama I."/>
            <person name="Ito T."/>
            <person name="Fujiyama A."/>
            <person name="Inagaki F."/>
            <person name="Takami H."/>
        </authorList>
    </citation>
    <scope>NUCLEOTIDE SEQUENCE</scope>
    <source>
        <strain evidence="1">Expedition CK06-06</strain>
    </source>
</reference>
<name>X0XG14_9ZZZZ</name>
<dbReference type="AlphaFoldDB" id="X0XG14"/>
<proteinExistence type="predicted"/>
<protein>
    <submittedName>
        <fullName evidence="1">Uncharacterized protein</fullName>
    </submittedName>
</protein>
<dbReference type="EMBL" id="BARS01049563">
    <property type="protein sequence ID" value="GAG34367.1"/>
    <property type="molecule type" value="Genomic_DNA"/>
</dbReference>
<organism evidence="1">
    <name type="scientific">marine sediment metagenome</name>
    <dbReference type="NCBI Taxonomy" id="412755"/>
    <lineage>
        <taxon>unclassified sequences</taxon>
        <taxon>metagenomes</taxon>
        <taxon>ecological metagenomes</taxon>
    </lineage>
</organism>
<comment type="caution">
    <text evidence="1">The sequence shown here is derived from an EMBL/GenBank/DDBJ whole genome shotgun (WGS) entry which is preliminary data.</text>
</comment>
<feature type="non-terminal residue" evidence="1">
    <location>
        <position position="117"/>
    </location>
</feature>
<gene>
    <name evidence="1" type="ORF">S01H1_74125</name>
</gene>
<accession>X0XG14</accession>